<evidence type="ECO:0000259" key="10">
    <source>
        <dbReference type="PROSITE" id="PS52029"/>
    </source>
</evidence>
<dbReference type="InterPro" id="IPR036366">
    <property type="entry name" value="PGBDSf"/>
</dbReference>
<dbReference type="InterPro" id="IPR002477">
    <property type="entry name" value="Peptidoglycan-bd-like"/>
</dbReference>
<feature type="active site" description="Nucleophile" evidence="9">
    <location>
        <position position="215"/>
    </location>
</feature>
<dbReference type="Gene3D" id="1.10.101.10">
    <property type="entry name" value="PGBD-like superfamily/PGBD"/>
    <property type="match status" value="2"/>
</dbReference>
<evidence type="ECO:0000256" key="6">
    <source>
        <dbReference type="ARBA" id="ARBA00022960"/>
    </source>
</evidence>
<organism evidence="11 12">
    <name type="scientific">Syntrophomonas zehnderi OL-4</name>
    <dbReference type="NCBI Taxonomy" id="690567"/>
    <lineage>
        <taxon>Bacteria</taxon>
        <taxon>Bacillati</taxon>
        <taxon>Bacillota</taxon>
        <taxon>Clostridia</taxon>
        <taxon>Eubacteriales</taxon>
        <taxon>Syntrophomonadaceae</taxon>
        <taxon>Syntrophomonas</taxon>
    </lineage>
</organism>
<dbReference type="InterPro" id="IPR005490">
    <property type="entry name" value="LD_TPept_cat_dom"/>
</dbReference>
<dbReference type="UniPathway" id="UPA00219"/>
<proteinExistence type="inferred from homology"/>
<dbReference type="InterPro" id="IPR038063">
    <property type="entry name" value="Transpep_catalytic_dom"/>
</dbReference>
<dbReference type="GO" id="GO:0005576">
    <property type="term" value="C:extracellular region"/>
    <property type="evidence" value="ECO:0007669"/>
    <property type="project" value="TreeGrafter"/>
</dbReference>
<keyword evidence="12" id="KW-1185">Reference proteome</keyword>
<dbReference type="PANTHER" id="PTHR30582">
    <property type="entry name" value="L,D-TRANSPEPTIDASE"/>
    <property type="match status" value="1"/>
</dbReference>
<protein>
    <submittedName>
        <fullName evidence="11">L,D-transpeptidase catalytic domain</fullName>
    </submittedName>
</protein>
<evidence type="ECO:0000256" key="3">
    <source>
        <dbReference type="ARBA" id="ARBA00022676"/>
    </source>
</evidence>
<dbReference type="PANTHER" id="PTHR30582:SF24">
    <property type="entry name" value="L,D-TRANSPEPTIDASE ERFK_SRFK-RELATED"/>
    <property type="match status" value="1"/>
</dbReference>
<keyword evidence="8 9" id="KW-0961">Cell wall biogenesis/degradation</keyword>
<dbReference type="Pfam" id="PF03734">
    <property type="entry name" value="YkuD"/>
    <property type="match status" value="1"/>
</dbReference>
<evidence type="ECO:0000256" key="1">
    <source>
        <dbReference type="ARBA" id="ARBA00004752"/>
    </source>
</evidence>
<evidence type="ECO:0000256" key="9">
    <source>
        <dbReference type="PROSITE-ProRule" id="PRU01373"/>
    </source>
</evidence>
<evidence type="ECO:0000313" key="12">
    <source>
        <dbReference type="Proteomes" id="UP000045545"/>
    </source>
</evidence>
<gene>
    <name evidence="11" type="ORF">889</name>
</gene>
<comment type="pathway">
    <text evidence="1 9">Cell wall biogenesis; peptidoglycan biosynthesis.</text>
</comment>
<feature type="active site" description="Proton donor/acceptor" evidence="9">
    <location>
        <position position="199"/>
    </location>
</feature>
<feature type="domain" description="L,D-TPase catalytic" evidence="10">
    <location>
        <begin position="130"/>
        <end position="239"/>
    </location>
</feature>
<dbReference type="AlphaFoldDB" id="A0A0E4GAA4"/>
<dbReference type="InterPro" id="IPR050979">
    <property type="entry name" value="LD-transpeptidase"/>
</dbReference>
<keyword evidence="6 9" id="KW-0133">Cell shape</keyword>
<dbReference type="Gene3D" id="2.40.440.10">
    <property type="entry name" value="L,D-transpeptidase catalytic domain-like"/>
    <property type="match status" value="1"/>
</dbReference>
<dbReference type="GO" id="GO:0071555">
    <property type="term" value="P:cell wall organization"/>
    <property type="evidence" value="ECO:0007669"/>
    <property type="project" value="UniProtKB-UniRule"/>
</dbReference>
<evidence type="ECO:0000313" key="11">
    <source>
        <dbReference type="EMBL" id="CFX27077.1"/>
    </source>
</evidence>
<keyword evidence="5" id="KW-0378">Hydrolase</keyword>
<dbReference type="RefSeq" id="WP_052729600.1">
    <property type="nucleotide sequence ID" value="NZ_CGIH01000013.1"/>
</dbReference>
<dbReference type="InterPro" id="IPR036365">
    <property type="entry name" value="PGBD-like_sf"/>
</dbReference>
<dbReference type="OrthoDB" id="9787225at2"/>
<dbReference type="GO" id="GO:0008360">
    <property type="term" value="P:regulation of cell shape"/>
    <property type="evidence" value="ECO:0007669"/>
    <property type="project" value="UniProtKB-UniRule"/>
</dbReference>
<evidence type="ECO:0000256" key="4">
    <source>
        <dbReference type="ARBA" id="ARBA00022679"/>
    </source>
</evidence>
<dbReference type="PROSITE" id="PS52029">
    <property type="entry name" value="LD_TPASE"/>
    <property type="match status" value="1"/>
</dbReference>
<keyword evidence="3" id="KW-0328">Glycosyltransferase</keyword>
<evidence type="ECO:0000256" key="2">
    <source>
        <dbReference type="ARBA" id="ARBA00005992"/>
    </source>
</evidence>
<dbReference type="Proteomes" id="UP000045545">
    <property type="component" value="Unassembled WGS sequence"/>
</dbReference>
<dbReference type="SUPFAM" id="SSF141523">
    <property type="entry name" value="L,D-transpeptidase catalytic domain-like"/>
    <property type="match status" value="1"/>
</dbReference>
<keyword evidence="7 9" id="KW-0573">Peptidoglycan synthesis</keyword>
<comment type="similarity">
    <text evidence="2">Belongs to the YkuD family.</text>
</comment>
<dbReference type="SUPFAM" id="SSF47090">
    <property type="entry name" value="PGBD-like"/>
    <property type="match status" value="2"/>
</dbReference>
<sequence>MVRKPLIIIIVSICFFLLVSNQIEARSESNQPSTPPIRVDNTDYPVLYVGEPCLEGEAVWMVQARLRDLGYEIVPNGRYDLKTSEVVRLFQLAHHLKTNGVVSKSEWECLMYDEPDTSCLTEATKNQPKVMIEIDIGKHNLKVFHDRELIKEYPVGVGKWKTPSPLGEWKVVNKGMGWGNGFGTRWMGLNVPWGIYGIHGTDKPYSIGASMSHGCIRMRNRDVEDLYPRIPVGTTVKIVENGQIFPKNFNGRPLKKKQSGQNVVYLQSRLKEVGIIFDRADGRFGSMTELAVKYYQIWHGLEPTGIADEATYRSLGMIK</sequence>
<keyword evidence="4" id="KW-0808">Transferase</keyword>
<evidence type="ECO:0000256" key="7">
    <source>
        <dbReference type="ARBA" id="ARBA00022984"/>
    </source>
</evidence>
<dbReference type="EMBL" id="CGIH01000013">
    <property type="protein sequence ID" value="CFX27077.1"/>
    <property type="molecule type" value="Genomic_DNA"/>
</dbReference>
<reference evidence="11 12" key="1">
    <citation type="submission" date="2015-03" db="EMBL/GenBank/DDBJ databases">
        <authorList>
            <person name="Murphy D."/>
        </authorList>
    </citation>
    <scope>NUCLEOTIDE SEQUENCE [LARGE SCALE GENOMIC DNA]</scope>
    <source>
        <strain evidence="11 12">OL-4</strain>
    </source>
</reference>
<evidence type="ECO:0000256" key="5">
    <source>
        <dbReference type="ARBA" id="ARBA00022801"/>
    </source>
</evidence>
<dbReference type="GO" id="GO:0016757">
    <property type="term" value="F:glycosyltransferase activity"/>
    <property type="evidence" value="ECO:0007669"/>
    <property type="project" value="UniProtKB-KW"/>
</dbReference>
<dbReference type="GO" id="GO:0018104">
    <property type="term" value="P:peptidoglycan-protein cross-linking"/>
    <property type="evidence" value="ECO:0007669"/>
    <property type="project" value="TreeGrafter"/>
</dbReference>
<evidence type="ECO:0000256" key="8">
    <source>
        <dbReference type="ARBA" id="ARBA00023316"/>
    </source>
</evidence>
<dbReference type="Pfam" id="PF01471">
    <property type="entry name" value="PG_binding_1"/>
    <property type="match status" value="2"/>
</dbReference>
<accession>A0A0E4GAA4</accession>
<dbReference type="GO" id="GO:0071972">
    <property type="term" value="F:peptidoglycan L,D-transpeptidase activity"/>
    <property type="evidence" value="ECO:0007669"/>
    <property type="project" value="TreeGrafter"/>
</dbReference>
<name>A0A0E4GAA4_9FIRM</name>
<dbReference type="STRING" id="690567.889"/>
<dbReference type="CDD" id="cd16913">
    <property type="entry name" value="YkuD_like"/>
    <property type="match status" value="1"/>
</dbReference>